<proteinExistence type="predicted"/>
<sequence length="186" mass="19443">MIPYGSFVVPRIRLKGAGLAIAIALACGGMVLAPAVRADEMTCNGVKRALVSANLGLMRIERGPLPVAPEQAAMAIGQMTALENIASITCSPVEADKIFVVVNPRVDGLQRLLPVAPAGADDTSTPDQSAEAPPANATASASAPPTPPGRPAAADHPESRQHAVNPASCTRVYYMKGNHRMWRCKR</sequence>
<reference evidence="3" key="1">
    <citation type="journal article" date="2019" name="Int. J. Syst. Evol. Microbiol.">
        <title>The Global Catalogue of Microorganisms (GCM) 10K type strain sequencing project: providing services to taxonomists for standard genome sequencing and annotation.</title>
        <authorList>
            <consortium name="The Broad Institute Genomics Platform"/>
            <consortium name="The Broad Institute Genome Sequencing Center for Infectious Disease"/>
            <person name="Wu L."/>
            <person name="Ma J."/>
        </authorList>
    </citation>
    <scope>NUCLEOTIDE SEQUENCE [LARGE SCALE GENOMIC DNA]</scope>
    <source>
        <strain evidence="3">NBRC 101365</strain>
    </source>
</reference>
<evidence type="ECO:0000256" key="1">
    <source>
        <dbReference type="SAM" id="MobiDB-lite"/>
    </source>
</evidence>
<evidence type="ECO:0000313" key="2">
    <source>
        <dbReference type="EMBL" id="GLS23518.1"/>
    </source>
</evidence>
<evidence type="ECO:0000313" key="3">
    <source>
        <dbReference type="Proteomes" id="UP001156882"/>
    </source>
</evidence>
<dbReference type="Proteomes" id="UP001156882">
    <property type="component" value="Unassembled WGS sequence"/>
</dbReference>
<feature type="region of interest" description="Disordered" evidence="1">
    <location>
        <begin position="117"/>
        <end position="164"/>
    </location>
</feature>
<gene>
    <name evidence="2" type="ORF">GCM10007874_65390</name>
</gene>
<feature type="compositionally biased region" description="Low complexity" evidence="1">
    <location>
        <begin position="129"/>
        <end position="143"/>
    </location>
</feature>
<keyword evidence="3" id="KW-1185">Reference proteome</keyword>
<accession>A0ABQ6CT81</accession>
<dbReference type="EMBL" id="BSPC01000075">
    <property type="protein sequence ID" value="GLS23518.1"/>
    <property type="molecule type" value="Genomic_DNA"/>
</dbReference>
<organism evidence="2 3">
    <name type="scientific">Labrys miyagiensis</name>
    <dbReference type="NCBI Taxonomy" id="346912"/>
    <lineage>
        <taxon>Bacteria</taxon>
        <taxon>Pseudomonadati</taxon>
        <taxon>Pseudomonadota</taxon>
        <taxon>Alphaproteobacteria</taxon>
        <taxon>Hyphomicrobiales</taxon>
        <taxon>Xanthobacteraceae</taxon>
        <taxon>Labrys</taxon>
    </lineage>
</organism>
<name>A0ABQ6CT81_9HYPH</name>
<dbReference type="RefSeq" id="WP_284316449.1">
    <property type="nucleotide sequence ID" value="NZ_BSPC01000075.1"/>
</dbReference>
<protein>
    <submittedName>
        <fullName evidence="2">Uncharacterized protein</fullName>
    </submittedName>
</protein>
<comment type="caution">
    <text evidence="2">The sequence shown here is derived from an EMBL/GenBank/DDBJ whole genome shotgun (WGS) entry which is preliminary data.</text>
</comment>